<proteinExistence type="predicted"/>
<keyword evidence="3" id="KW-1185">Reference proteome</keyword>
<evidence type="ECO:0000313" key="3">
    <source>
        <dbReference type="Proteomes" id="UP000796761"/>
    </source>
</evidence>
<evidence type="ECO:0000313" key="2">
    <source>
        <dbReference type="EMBL" id="TRZ13143.1"/>
    </source>
</evidence>
<organism evidence="2 3">
    <name type="scientific">Zosterops borbonicus</name>
    <dbReference type="NCBI Taxonomy" id="364589"/>
    <lineage>
        <taxon>Eukaryota</taxon>
        <taxon>Metazoa</taxon>
        <taxon>Chordata</taxon>
        <taxon>Craniata</taxon>
        <taxon>Vertebrata</taxon>
        <taxon>Euteleostomi</taxon>
        <taxon>Archelosauria</taxon>
        <taxon>Archosauria</taxon>
        <taxon>Dinosauria</taxon>
        <taxon>Saurischia</taxon>
        <taxon>Theropoda</taxon>
        <taxon>Coelurosauria</taxon>
        <taxon>Aves</taxon>
        <taxon>Neognathae</taxon>
        <taxon>Neoaves</taxon>
        <taxon>Telluraves</taxon>
        <taxon>Australaves</taxon>
        <taxon>Passeriformes</taxon>
        <taxon>Sylvioidea</taxon>
        <taxon>Zosteropidae</taxon>
        <taxon>Zosterops</taxon>
    </lineage>
</organism>
<protein>
    <submittedName>
        <fullName evidence="2">Uncharacterized protein</fullName>
    </submittedName>
</protein>
<dbReference type="Proteomes" id="UP000796761">
    <property type="component" value="Unassembled WGS sequence"/>
</dbReference>
<reference evidence="2" key="1">
    <citation type="submission" date="2019-04" db="EMBL/GenBank/DDBJ databases">
        <title>Genome assembly of Zosterops borbonicus 15179.</title>
        <authorList>
            <person name="Leroy T."/>
            <person name="Anselmetti Y."/>
            <person name="Tilak M.-K."/>
            <person name="Nabholz B."/>
        </authorList>
    </citation>
    <scope>NUCLEOTIDE SEQUENCE</scope>
    <source>
        <strain evidence="2">HGM_15179</strain>
        <tissue evidence="2">Muscle</tissue>
    </source>
</reference>
<dbReference type="AlphaFoldDB" id="A0A8K1LGU2"/>
<feature type="region of interest" description="Disordered" evidence="1">
    <location>
        <begin position="1"/>
        <end position="31"/>
    </location>
</feature>
<gene>
    <name evidence="2" type="ORF">HGM15179_013962</name>
</gene>
<evidence type="ECO:0000256" key="1">
    <source>
        <dbReference type="SAM" id="MobiDB-lite"/>
    </source>
</evidence>
<sequence length="236" mass="25752">MSGVEPPGARQEPVKYIRGPKSGHRTRGSLSSAEYRETIPALLLLPTLLLTQARMSLAFVATWAQLDQAQLLSTAPPGPSLPGSFPATPPQPAVLPGLVLIEVQDMALHLREPHSTGLSPSIQPVQTPLQSLLILQQINTHPLVSCELTEGALGCILKSQSCCLKQMKIFSVSLLMFMRTSFHQAFPSCVSVGQLYDSGTANFRVKFMRTSEEVDLIKASDCGIIHRERQDRANVR</sequence>
<dbReference type="EMBL" id="SWJQ01000537">
    <property type="protein sequence ID" value="TRZ13143.1"/>
    <property type="molecule type" value="Genomic_DNA"/>
</dbReference>
<comment type="caution">
    <text evidence="2">The sequence shown here is derived from an EMBL/GenBank/DDBJ whole genome shotgun (WGS) entry which is preliminary data.</text>
</comment>
<accession>A0A8K1LGU2</accession>
<dbReference type="OrthoDB" id="9400281at2759"/>
<name>A0A8K1LGU2_9PASS</name>